<dbReference type="InterPro" id="IPR002938">
    <property type="entry name" value="FAD-bd"/>
</dbReference>
<gene>
    <name evidence="2" type="ORF">M8T91_00475</name>
</gene>
<dbReference type="Proteomes" id="UP001321520">
    <property type="component" value="Chromosome"/>
</dbReference>
<sequence length="409" mass="45523">MKKIISDVVIIGAGPAGAIAGALIAKLGWVVNVIEREEFPRFSIGESLLPQCMKSLERADMMKVIKSAGFQLKNGAAFEWNGARTSFEFSDKFSNGPQTTFQVQRAKFDKILADEAERQGVKIYYNHIIKKAEVNKQKATLIVKNGDASLIFQARFVLDASGFGRVLPNLLKLDIPSEFPVRESVFTHVEDNINDSQFDRNKILITVHPKERDIWYWLIPFSDGRASIGVVGDKNKLAFLGDSPEEVLENSILSAPSLAKTLVNAKYDMPVQRIHGYSSNVSRLAGPGFALLGNAGEFLDPIFSSGVTIAMKSSELAAACLHKQLSGQTVDWDEEFSKPLKDGIEVFKTFVKSWYEGHFQDVIFYQTEKKEIKRMICSILAGYAWDKTNPFVAAPQRRLNALVEICSSE</sequence>
<feature type="domain" description="FAD-binding" evidence="1">
    <location>
        <begin position="7"/>
        <end position="183"/>
    </location>
</feature>
<dbReference type="Pfam" id="PF01494">
    <property type="entry name" value="FAD_binding_3"/>
    <property type="match status" value="1"/>
</dbReference>
<dbReference type="Gene3D" id="3.50.50.60">
    <property type="entry name" value="FAD/NAD(P)-binding domain"/>
    <property type="match status" value="1"/>
</dbReference>
<dbReference type="PANTHER" id="PTHR43747">
    <property type="entry name" value="FAD-BINDING PROTEIN"/>
    <property type="match status" value="1"/>
</dbReference>
<dbReference type="EMBL" id="CP098023">
    <property type="protein sequence ID" value="WKD49940.1"/>
    <property type="molecule type" value="Genomic_DNA"/>
</dbReference>
<evidence type="ECO:0000313" key="3">
    <source>
        <dbReference type="Proteomes" id="UP001321520"/>
    </source>
</evidence>
<dbReference type="PANTHER" id="PTHR43747:SF1">
    <property type="entry name" value="SLR1998 PROTEIN"/>
    <property type="match status" value="1"/>
</dbReference>
<dbReference type="InterPro" id="IPR050816">
    <property type="entry name" value="Flavin-dep_Halogenase_NPB"/>
</dbReference>
<dbReference type="SUPFAM" id="SSF51905">
    <property type="entry name" value="FAD/NAD(P)-binding domain"/>
    <property type="match status" value="1"/>
</dbReference>
<reference evidence="2 3" key="1">
    <citation type="submission" date="2022-05" db="EMBL/GenBank/DDBJ databases">
        <title>Microbulbifer sp. nov., isolated from sponge.</title>
        <authorList>
            <person name="Gao L."/>
        </authorList>
    </citation>
    <scope>NUCLEOTIDE SEQUENCE [LARGE SCALE GENOMIC DNA]</scope>
    <source>
        <strain evidence="2 3">MI-G</strain>
    </source>
</reference>
<keyword evidence="3" id="KW-1185">Reference proteome</keyword>
<evidence type="ECO:0000259" key="1">
    <source>
        <dbReference type="Pfam" id="PF01494"/>
    </source>
</evidence>
<protein>
    <submittedName>
        <fullName evidence="2">Tryptophan 7-halogenase</fullName>
    </submittedName>
</protein>
<proteinExistence type="predicted"/>
<evidence type="ECO:0000313" key="2">
    <source>
        <dbReference type="EMBL" id="WKD49940.1"/>
    </source>
</evidence>
<dbReference type="RefSeq" id="WP_301415786.1">
    <property type="nucleotide sequence ID" value="NZ_CP098023.1"/>
</dbReference>
<accession>A0ABY9EF04</accession>
<organism evidence="2 3">
    <name type="scientific">Microbulbifer spongiae</name>
    <dbReference type="NCBI Taxonomy" id="2944933"/>
    <lineage>
        <taxon>Bacteria</taxon>
        <taxon>Pseudomonadati</taxon>
        <taxon>Pseudomonadota</taxon>
        <taxon>Gammaproteobacteria</taxon>
        <taxon>Cellvibrionales</taxon>
        <taxon>Microbulbiferaceae</taxon>
        <taxon>Microbulbifer</taxon>
    </lineage>
</organism>
<name>A0ABY9EF04_9GAMM</name>
<dbReference type="InterPro" id="IPR036188">
    <property type="entry name" value="FAD/NAD-bd_sf"/>
</dbReference>